<name>M2M2H3_BAUPA</name>
<dbReference type="RefSeq" id="XP_007672497.1">
    <property type="nucleotide sequence ID" value="XM_007674307.1"/>
</dbReference>
<proteinExistence type="predicted"/>
<gene>
    <name evidence="1" type="ORF">BAUCODRAFT_153621</name>
</gene>
<reference evidence="1 2" key="1">
    <citation type="journal article" date="2012" name="PLoS Pathog.">
        <title>Diverse lifestyles and strategies of plant pathogenesis encoded in the genomes of eighteen Dothideomycetes fungi.</title>
        <authorList>
            <person name="Ohm R.A."/>
            <person name="Feau N."/>
            <person name="Henrissat B."/>
            <person name="Schoch C.L."/>
            <person name="Horwitz B.A."/>
            <person name="Barry K.W."/>
            <person name="Condon B.J."/>
            <person name="Copeland A.C."/>
            <person name="Dhillon B."/>
            <person name="Glaser F."/>
            <person name="Hesse C.N."/>
            <person name="Kosti I."/>
            <person name="LaButti K."/>
            <person name="Lindquist E.A."/>
            <person name="Lucas S."/>
            <person name="Salamov A.A."/>
            <person name="Bradshaw R.E."/>
            <person name="Ciuffetti L."/>
            <person name="Hamelin R.C."/>
            <person name="Kema G.H.J."/>
            <person name="Lawrence C."/>
            <person name="Scott J.A."/>
            <person name="Spatafora J.W."/>
            <person name="Turgeon B.G."/>
            <person name="de Wit P.J.G.M."/>
            <person name="Zhong S."/>
            <person name="Goodwin S.B."/>
            <person name="Grigoriev I.V."/>
        </authorList>
    </citation>
    <scope>NUCLEOTIDE SEQUENCE [LARGE SCALE GENOMIC DNA]</scope>
    <source>
        <strain evidence="1 2">UAMH 10762</strain>
    </source>
</reference>
<dbReference type="HOGENOM" id="CLU_2196435_0_0_1"/>
<dbReference type="EMBL" id="KB445550">
    <property type="protein sequence ID" value="EMD01313.1"/>
    <property type="molecule type" value="Genomic_DNA"/>
</dbReference>
<organism evidence="1 2">
    <name type="scientific">Baudoinia panamericana (strain UAMH 10762)</name>
    <name type="common">Angels' share fungus</name>
    <name type="synonym">Baudoinia compniacensis (strain UAMH 10762)</name>
    <dbReference type="NCBI Taxonomy" id="717646"/>
    <lineage>
        <taxon>Eukaryota</taxon>
        <taxon>Fungi</taxon>
        <taxon>Dikarya</taxon>
        <taxon>Ascomycota</taxon>
        <taxon>Pezizomycotina</taxon>
        <taxon>Dothideomycetes</taxon>
        <taxon>Dothideomycetidae</taxon>
        <taxon>Mycosphaerellales</taxon>
        <taxon>Teratosphaeriaceae</taxon>
        <taxon>Baudoinia</taxon>
    </lineage>
</organism>
<evidence type="ECO:0000313" key="1">
    <source>
        <dbReference type="EMBL" id="EMD01313.1"/>
    </source>
</evidence>
<keyword evidence="2" id="KW-1185">Reference proteome</keyword>
<accession>M2M2H3</accession>
<dbReference type="KEGG" id="bcom:BAUCODRAFT_153621"/>
<evidence type="ECO:0000313" key="2">
    <source>
        <dbReference type="Proteomes" id="UP000011761"/>
    </source>
</evidence>
<protein>
    <submittedName>
        <fullName evidence="1">Uncharacterized protein</fullName>
    </submittedName>
</protein>
<dbReference type="Proteomes" id="UP000011761">
    <property type="component" value="Unassembled WGS sequence"/>
</dbReference>
<dbReference type="AlphaFoldDB" id="M2M2H3"/>
<dbReference type="GeneID" id="19109273"/>
<dbReference type="OrthoDB" id="3820944at2759"/>
<sequence>MLDFASAKARLSVLKLGRRQSAPLATTLLLEEGARAANENDMCRFASPYLSPREDWSKPKLVDQELLVPAESAAGVNMGNPKVLAMLGITEVLRFDMVQTRKLVLLAK</sequence>